<dbReference type="SMART" id="SM00164">
    <property type="entry name" value="TBC"/>
    <property type="match status" value="1"/>
</dbReference>
<proteinExistence type="predicted"/>
<dbReference type="InterPro" id="IPR035969">
    <property type="entry name" value="Rab-GAP_TBC_sf"/>
</dbReference>
<organism evidence="3 4">
    <name type="scientific">Brachionus calyciflorus</name>
    <dbReference type="NCBI Taxonomy" id="104777"/>
    <lineage>
        <taxon>Eukaryota</taxon>
        <taxon>Metazoa</taxon>
        <taxon>Spiralia</taxon>
        <taxon>Gnathifera</taxon>
        <taxon>Rotifera</taxon>
        <taxon>Eurotatoria</taxon>
        <taxon>Monogononta</taxon>
        <taxon>Pseudotrocha</taxon>
        <taxon>Ploima</taxon>
        <taxon>Brachionidae</taxon>
        <taxon>Brachionus</taxon>
    </lineage>
</organism>
<evidence type="ECO:0000313" key="4">
    <source>
        <dbReference type="Proteomes" id="UP000663879"/>
    </source>
</evidence>
<dbReference type="PANTHER" id="PTHR22957:SF466">
    <property type="entry name" value="SI:DKEY-238D18.4"/>
    <property type="match status" value="1"/>
</dbReference>
<reference evidence="3" key="1">
    <citation type="submission" date="2021-02" db="EMBL/GenBank/DDBJ databases">
        <authorList>
            <person name="Nowell W R."/>
        </authorList>
    </citation>
    <scope>NUCLEOTIDE SEQUENCE</scope>
    <source>
        <strain evidence="3">Ploen Becks lab</strain>
    </source>
</reference>
<dbReference type="SUPFAM" id="SSF47923">
    <property type="entry name" value="Ypt/Rab-GAP domain of gyp1p"/>
    <property type="match status" value="2"/>
</dbReference>
<dbReference type="Gene3D" id="1.10.472.80">
    <property type="entry name" value="Ypt/Rab-GAP domain of gyp1p, domain 3"/>
    <property type="match status" value="1"/>
</dbReference>
<dbReference type="InterPro" id="IPR000195">
    <property type="entry name" value="Rab-GAP-TBC_dom"/>
</dbReference>
<evidence type="ECO:0000313" key="3">
    <source>
        <dbReference type="EMBL" id="CAF0750248.1"/>
    </source>
</evidence>
<dbReference type="Pfam" id="PF00566">
    <property type="entry name" value="RabGAP-TBC"/>
    <property type="match status" value="1"/>
</dbReference>
<evidence type="ECO:0000256" key="1">
    <source>
        <dbReference type="ARBA" id="ARBA00022468"/>
    </source>
</evidence>
<sequence length="454" mass="53895">MNQPIDSKKFMSFFDQDYRLVKEHELRKAIFKDGIEEKYREVAWKFLFQFYPFNSTKRERFIKRNEKLFEYALMKNRWSKIYENIINSGAKEEYYDQIPTPSIDFNVKIEINQDFYKEKQNQSDSDFIEESQDLNFDYLKIQTLLNISSKNIINSKLVSDIRQIDKDIERTSYFNELSNYETEDKIKKLMDSLKNLLITFSAFNQYSSKEMGLAGKCDLGYTQGMNEIASVFLSAFKEESVAYWCFSNYMLNDTYSNSSLTLNTEKIADSHVLKTSVAHYFSDYGINTKLKHLKFLLGVIDPELNKKLVELKLQDMNFCHEWLLLSFKRCFNSTIAYQKCFEILSSRFIEFHHAALKNIVVRNVYSFDLFICLSLLRQLREKIVKNCHDESEFYEAFSEFNKSKFFQENFEKIIHDSQEIFGKYCIISNSVIQSDNEKNGNNSKTFAKIKDLFF</sequence>
<dbReference type="PANTHER" id="PTHR22957">
    <property type="entry name" value="TBC1 DOMAIN FAMILY MEMBER GTPASE-ACTIVATING PROTEIN"/>
    <property type="match status" value="1"/>
</dbReference>
<evidence type="ECO:0000259" key="2">
    <source>
        <dbReference type="PROSITE" id="PS50086"/>
    </source>
</evidence>
<dbReference type="Gene3D" id="1.10.8.270">
    <property type="entry name" value="putative rabgap domain of human tbc1 domain family member 14 like domains"/>
    <property type="match status" value="1"/>
</dbReference>
<name>A0A813P7T1_9BILA</name>
<comment type="caution">
    <text evidence="3">The sequence shown here is derived from an EMBL/GenBank/DDBJ whole genome shotgun (WGS) entry which is preliminary data.</text>
</comment>
<keyword evidence="4" id="KW-1185">Reference proteome</keyword>
<protein>
    <recommendedName>
        <fullName evidence="2">Rab-GAP TBC domain-containing protein</fullName>
    </recommendedName>
</protein>
<keyword evidence="1" id="KW-0343">GTPase activation</keyword>
<dbReference type="AlphaFoldDB" id="A0A813P7T1"/>
<dbReference type="GO" id="GO:0005096">
    <property type="term" value="F:GTPase activator activity"/>
    <property type="evidence" value="ECO:0007669"/>
    <property type="project" value="UniProtKB-KW"/>
</dbReference>
<gene>
    <name evidence="3" type="ORF">OXX778_LOCUS3874</name>
</gene>
<dbReference type="Proteomes" id="UP000663879">
    <property type="component" value="Unassembled WGS sequence"/>
</dbReference>
<dbReference type="EMBL" id="CAJNOC010000360">
    <property type="protein sequence ID" value="CAF0750248.1"/>
    <property type="molecule type" value="Genomic_DNA"/>
</dbReference>
<accession>A0A813P7T1</accession>
<feature type="domain" description="Rab-GAP TBC" evidence="2">
    <location>
        <begin position="34"/>
        <end position="351"/>
    </location>
</feature>
<dbReference type="OrthoDB" id="10264062at2759"/>
<dbReference type="PROSITE" id="PS50086">
    <property type="entry name" value="TBC_RABGAP"/>
    <property type="match status" value="1"/>
</dbReference>